<dbReference type="Proteomes" id="UP001211866">
    <property type="component" value="Plasmid pNY11312-NR"/>
</dbReference>
<dbReference type="RefSeq" id="WP_270120479.1">
    <property type="nucleotide sequence ID" value="NZ_CP096917.1"/>
</dbReference>
<sequence>MNAVWNFEGGHLVARNQAGAVLWAWLADEAMGRPLADLLNHSQSLSHLLLPPWPDRQATQASDSSPNHRYDRIRSPSRP</sequence>
<proteinExistence type="predicted"/>
<accession>A0ABY7NB50</accession>
<reference evidence="2 3" key="1">
    <citation type="submission" date="2022-05" db="EMBL/GenBank/DDBJ databases">
        <title>Complete sequence of strain NY11312.</title>
        <authorList>
            <person name="Zhou D."/>
        </authorList>
    </citation>
    <scope>NUCLEOTIDE SEQUENCE [LARGE SCALE GENOMIC DNA]</scope>
    <source>
        <strain evidence="2 3">NY11312</strain>
        <plasmid evidence="2 3">pNY11312-NR</plasmid>
    </source>
</reference>
<feature type="region of interest" description="Disordered" evidence="1">
    <location>
        <begin position="53"/>
        <end position="79"/>
    </location>
</feature>
<gene>
    <name evidence="2" type="ORF">M2J83_21140</name>
</gene>
<dbReference type="EMBL" id="CP096917">
    <property type="protein sequence ID" value="WBM40435.1"/>
    <property type="molecule type" value="Genomic_DNA"/>
</dbReference>
<geneLocation type="plasmid" evidence="2 3">
    <name>pNY11312-NR</name>
</geneLocation>
<protein>
    <submittedName>
        <fullName evidence="2">Glycoside hydrolase family 3 C-terminal domain-containing protein</fullName>
    </submittedName>
</protein>
<keyword evidence="2" id="KW-0378">Hydrolase</keyword>
<keyword evidence="2" id="KW-0614">Plasmid</keyword>
<keyword evidence="3" id="KW-1185">Reference proteome</keyword>
<evidence type="ECO:0000313" key="2">
    <source>
        <dbReference type="EMBL" id="WBM40435.1"/>
    </source>
</evidence>
<dbReference type="GO" id="GO:0016787">
    <property type="term" value="F:hydrolase activity"/>
    <property type="evidence" value="ECO:0007669"/>
    <property type="project" value="UniProtKB-KW"/>
</dbReference>
<feature type="compositionally biased region" description="Basic and acidic residues" evidence="1">
    <location>
        <begin position="66"/>
        <end position="79"/>
    </location>
</feature>
<evidence type="ECO:0000256" key="1">
    <source>
        <dbReference type="SAM" id="MobiDB-lite"/>
    </source>
</evidence>
<name>A0ABY7NB50_ALCFA</name>
<evidence type="ECO:0000313" key="3">
    <source>
        <dbReference type="Proteomes" id="UP001211866"/>
    </source>
</evidence>
<organism evidence="2 3">
    <name type="scientific">Alcaligenes faecalis</name>
    <dbReference type="NCBI Taxonomy" id="511"/>
    <lineage>
        <taxon>Bacteria</taxon>
        <taxon>Pseudomonadati</taxon>
        <taxon>Pseudomonadota</taxon>
        <taxon>Betaproteobacteria</taxon>
        <taxon>Burkholderiales</taxon>
        <taxon>Alcaligenaceae</taxon>
        <taxon>Alcaligenes</taxon>
    </lineage>
</organism>